<comment type="caution">
    <text evidence="2">The sequence shown here is derived from an EMBL/GenBank/DDBJ whole genome shotgun (WGS) entry which is preliminary data.</text>
</comment>
<evidence type="ECO:0000313" key="3">
    <source>
        <dbReference type="Proteomes" id="UP000005711"/>
    </source>
</evidence>
<accession>D1VU26</accession>
<feature type="transmembrane region" description="Helical" evidence="1">
    <location>
        <begin position="180"/>
        <end position="201"/>
    </location>
</feature>
<organism evidence="2 3">
    <name type="scientific">Peptoniphilus lacrimalis 315-B</name>
    <dbReference type="NCBI Taxonomy" id="596330"/>
    <lineage>
        <taxon>Bacteria</taxon>
        <taxon>Bacillati</taxon>
        <taxon>Bacillota</taxon>
        <taxon>Tissierellia</taxon>
        <taxon>Tissierellales</taxon>
        <taxon>Peptoniphilaceae</taxon>
        <taxon>Peptoniphilus</taxon>
    </lineage>
</organism>
<gene>
    <name evidence="2" type="ORF">HMPREF0628_1519</name>
</gene>
<dbReference type="EMBL" id="ADDO01000052">
    <property type="protein sequence ID" value="EFA89953.1"/>
    <property type="molecule type" value="Genomic_DNA"/>
</dbReference>
<feature type="transmembrane region" description="Helical" evidence="1">
    <location>
        <begin position="143"/>
        <end position="164"/>
    </location>
</feature>
<feature type="transmembrane region" description="Helical" evidence="1">
    <location>
        <begin position="113"/>
        <end position="136"/>
    </location>
</feature>
<feature type="transmembrane region" description="Helical" evidence="1">
    <location>
        <begin position="12"/>
        <end position="34"/>
    </location>
</feature>
<feature type="transmembrane region" description="Helical" evidence="1">
    <location>
        <begin position="40"/>
        <end position="60"/>
    </location>
</feature>
<dbReference type="Pfam" id="PF13346">
    <property type="entry name" value="ABC2_membrane_5"/>
    <property type="match status" value="1"/>
</dbReference>
<keyword evidence="1" id="KW-0812">Transmembrane</keyword>
<evidence type="ECO:0000256" key="1">
    <source>
        <dbReference type="SAM" id="Phobius"/>
    </source>
</evidence>
<dbReference type="RefSeq" id="WP_004825021.1">
    <property type="nucleotide sequence ID" value="NZ_ADDO01000052.1"/>
</dbReference>
<reference evidence="2 3" key="1">
    <citation type="submission" date="2009-12" db="EMBL/GenBank/DDBJ databases">
        <title>Genome Sequence of Peptoniphilus lacrimalis 315-B.</title>
        <authorList>
            <person name="Durkin A.S."/>
            <person name="Madupu R."/>
            <person name="Torralba M."/>
            <person name="Methe B."/>
            <person name="Sutton G."/>
            <person name="Strausberg R.L."/>
            <person name="Nelson K.E."/>
        </authorList>
    </citation>
    <scope>NUCLEOTIDE SEQUENCE [LARGE SCALE GENOMIC DNA]</scope>
    <source>
        <strain evidence="2 3">315-B</strain>
    </source>
</reference>
<evidence type="ECO:0000313" key="2">
    <source>
        <dbReference type="EMBL" id="EFA89953.1"/>
    </source>
</evidence>
<keyword evidence="3" id="KW-1185">Reference proteome</keyword>
<feature type="transmembrane region" description="Helical" evidence="1">
    <location>
        <begin position="86"/>
        <end position="107"/>
    </location>
</feature>
<sequence>MKAILKKDFYENFKSTILSIIYILALSISLNLVNSANNKVFLGRFILVYGLVIISLNYCLRDVNNSNYMDYFKYPIKRSDFVNAKYIEFIGIGLIYMGLILLSFIMIKIPAYLTITLFSLLFILSLISFLLPLAFAFANKGKIYPILFLLIIVLCFGLLGFGTIKTFKIYNSININDIKIIIVLISFIFLTISYVASKFIINRKEF</sequence>
<proteinExistence type="predicted"/>
<evidence type="ECO:0008006" key="4">
    <source>
        <dbReference type="Google" id="ProtNLM"/>
    </source>
</evidence>
<dbReference type="AlphaFoldDB" id="D1VU26"/>
<keyword evidence="1" id="KW-1133">Transmembrane helix</keyword>
<dbReference type="InterPro" id="IPR025699">
    <property type="entry name" value="ABC2_memb-like"/>
</dbReference>
<name>D1VU26_9FIRM</name>
<dbReference type="Proteomes" id="UP000005711">
    <property type="component" value="Unassembled WGS sequence"/>
</dbReference>
<protein>
    <recommendedName>
        <fullName evidence="4">ABC-2 transporter permease</fullName>
    </recommendedName>
</protein>
<keyword evidence="1" id="KW-0472">Membrane</keyword>